<organism evidence="1 2">
    <name type="scientific">Cryptolaemus montrouzieri</name>
    <dbReference type="NCBI Taxonomy" id="559131"/>
    <lineage>
        <taxon>Eukaryota</taxon>
        <taxon>Metazoa</taxon>
        <taxon>Ecdysozoa</taxon>
        <taxon>Arthropoda</taxon>
        <taxon>Hexapoda</taxon>
        <taxon>Insecta</taxon>
        <taxon>Pterygota</taxon>
        <taxon>Neoptera</taxon>
        <taxon>Endopterygota</taxon>
        <taxon>Coleoptera</taxon>
        <taxon>Polyphaga</taxon>
        <taxon>Cucujiformia</taxon>
        <taxon>Coccinelloidea</taxon>
        <taxon>Coccinellidae</taxon>
        <taxon>Scymninae</taxon>
        <taxon>Scymnini</taxon>
        <taxon>Cryptolaemus</taxon>
    </lineage>
</organism>
<evidence type="ECO:0000313" key="1">
    <source>
        <dbReference type="EMBL" id="KAL3268652.1"/>
    </source>
</evidence>
<gene>
    <name evidence="1" type="ORF">HHI36_007756</name>
</gene>
<evidence type="ECO:0000313" key="2">
    <source>
        <dbReference type="Proteomes" id="UP001516400"/>
    </source>
</evidence>
<dbReference type="EMBL" id="JABFTP020000021">
    <property type="protein sequence ID" value="KAL3268652.1"/>
    <property type="molecule type" value="Genomic_DNA"/>
</dbReference>
<proteinExistence type="predicted"/>
<keyword evidence="2" id="KW-1185">Reference proteome</keyword>
<dbReference type="AlphaFoldDB" id="A0ABD2MQP3"/>
<reference evidence="1 2" key="1">
    <citation type="journal article" date="2021" name="BMC Biol.">
        <title>Horizontally acquired antibacterial genes associated with adaptive radiation of ladybird beetles.</title>
        <authorList>
            <person name="Li H.S."/>
            <person name="Tang X.F."/>
            <person name="Huang Y.H."/>
            <person name="Xu Z.Y."/>
            <person name="Chen M.L."/>
            <person name="Du X.Y."/>
            <person name="Qiu B.Y."/>
            <person name="Chen P.T."/>
            <person name="Zhang W."/>
            <person name="Slipinski A."/>
            <person name="Escalona H.E."/>
            <person name="Waterhouse R.M."/>
            <person name="Zwick A."/>
            <person name="Pang H."/>
        </authorList>
    </citation>
    <scope>NUCLEOTIDE SEQUENCE [LARGE SCALE GENOMIC DNA]</scope>
    <source>
        <strain evidence="1">SYSU2018</strain>
    </source>
</reference>
<accession>A0ABD2MQP3</accession>
<protein>
    <submittedName>
        <fullName evidence="1">Uncharacterized protein</fullName>
    </submittedName>
</protein>
<name>A0ABD2MQP3_9CUCU</name>
<comment type="caution">
    <text evidence="1">The sequence shown here is derived from an EMBL/GenBank/DDBJ whole genome shotgun (WGS) entry which is preliminary data.</text>
</comment>
<sequence>MNENLVGHPRMKQYNIHEKSSFKNHMGEYFVVGVDIEQYDEKYPEKYLKGLLRRGKSEVAERAFRNYLGVVPSSPVGYENFSTYVNKYMELPPFSFPNPLHFVGGRKMVNIVTQIIVILVHKKCFIFRCISAEH</sequence>
<dbReference type="Proteomes" id="UP001516400">
    <property type="component" value="Unassembled WGS sequence"/>
</dbReference>